<evidence type="ECO:0000256" key="1">
    <source>
        <dbReference type="SAM" id="MobiDB-lite"/>
    </source>
</evidence>
<sequence length="103" mass="11893">MADISEQWTGGGDGTNYSGRHQHPVKLKQDKRLREWCFGSLEGISNRDFTQKIRQELETEIGMKELNQRLQEIPDILVWADESGWLESFECIGTRLKSARQAL</sequence>
<feature type="region of interest" description="Disordered" evidence="1">
    <location>
        <begin position="1"/>
        <end position="27"/>
    </location>
</feature>
<dbReference type="SUPFAM" id="SSF53254">
    <property type="entry name" value="Phosphoglycerate mutase-like"/>
    <property type="match status" value="1"/>
</dbReference>
<dbReference type="Gene3D" id="3.40.50.1240">
    <property type="entry name" value="Phosphoglycerate mutase-like"/>
    <property type="match status" value="1"/>
</dbReference>
<dbReference type="HOGENOM" id="CLU_2259917_0_0_9"/>
<reference evidence="2 3" key="1">
    <citation type="submission" date="2010-01" db="EMBL/GenBank/DDBJ databases">
        <authorList>
            <person name="Weinstock G."/>
            <person name="Sodergren E."/>
            <person name="Clifton S."/>
            <person name="Fulton L."/>
            <person name="Fulton B."/>
            <person name="Courtney L."/>
            <person name="Fronick C."/>
            <person name="Harrison M."/>
            <person name="Strong C."/>
            <person name="Farmer C."/>
            <person name="Delahaunty K."/>
            <person name="Markovic C."/>
            <person name="Hall O."/>
            <person name="Minx P."/>
            <person name="Tomlinson C."/>
            <person name="Mitreva M."/>
            <person name="Nelson J."/>
            <person name="Hou S."/>
            <person name="Wollam A."/>
            <person name="Pepin K.H."/>
            <person name="Johnson M."/>
            <person name="Bhonagiri V."/>
            <person name="Nash W.E."/>
            <person name="Warren W."/>
            <person name="Chinwalla A."/>
            <person name="Mardis E.R."/>
            <person name="Wilson R.K."/>
        </authorList>
    </citation>
    <scope>NUCLEOTIDE SEQUENCE [LARGE SCALE GENOMIC DNA]</scope>
    <source>
        <strain evidence="2 3">DSM 13479</strain>
    </source>
</reference>
<dbReference type="Proteomes" id="UP000004968">
    <property type="component" value="Unassembled WGS sequence"/>
</dbReference>
<gene>
    <name evidence="2" type="ORF">CLOSTHATH_06931</name>
</gene>
<dbReference type="RefSeq" id="WP_006777335.1">
    <property type="nucleotide sequence ID" value="NZ_GG667924.1"/>
</dbReference>
<dbReference type="AlphaFoldDB" id="D3ATH2"/>
<dbReference type="EMBL" id="ACIO01000897">
    <property type="protein sequence ID" value="EFC94880.1"/>
    <property type="molecule type" value="Genomic_DNA"/>
</dbReference>
<evidence type="ECO:0000313" key="2">
    <source>
        <dbReference type="EMBL" id="EFC94880.1"/>
    </source>
</evidence>
<protein>
    <submittedName>
        <fullName evidence="2">Uncharacterized protein</fullName>
    </submittedName>
</protein>
<dbReference type="GeneID" id="301459819"/>
<name>D3ATH2_9FIRM</name>
<evidence type="ECO:0000313" key="3">
    <source>
        <dbReference type="Proteomes" id="UP000004968"/>
    </source>
</evidence>
<accession>D3ATH2</accession>
<proteinExistence type="predicted"/>
<dbReference type="InterPro" id="IPR029033">
    <property type="entry name" value="His_PPase_superfam"/>
</dbReference>
<organism evidence="2 3">
    <name type="scientific">Hungatella hathewayi DSM 13479</name>
    <dbReference type="NCBI Taxonomy" id="566550"/>
    <lineage>
        <taxon>Bacteria</taxon>
        <taxon>Bacillati</taxon>
        <taxon>Bacillota</taxon>
        <taxon>Clostridia</taxon>
        <taxon>Lachnospirales</taxon>
        <taxon>Lachnospiraceae</taxon>
        <taxon>Hungatella</taxon>
    </lineage>
</organism>
<comment type="caution">
    <text evidence="2">The sequence shown here is derived from an EMBL/GenBank/DDBJ whole genome shotgun (WGS) entry which is preliminary data.</text>
</comment>